<comment type="caution">
    <text evidence="10">The sequence shown here is derived from an EMBL/GenBank/DDBJ whole genome shotgun (WGS) entry which is preliminary data.</text>
</comment>
<dbReference type="AlphaFoldDB" id="A0A9P6MXE4"/>
<keyword evidence="6 8" id="KW-0732">Signal</keyword>
<evidence type="ECO:0000259" key="9">
    <source>
        <dbReference type="SMART" id="SM00737"/>
    </source>
</evidence>
<dbReference type="SUPFAM" id="SSF81296">
    <property type="entry name" value="E set domains"/>
    <property type="match status" value="1"/>
</dbReference>
<organism evidence="10 11">
    <name type="scientific">Entomortierella chlamydospora</name>
    <dbReference type="NCBI Taxonomy" id="101097"/>
    <lineage>
        <taxon>Eukaryota</taxon>
        <taxon>Fungi</taxon>
        <taxon>Fungi incertae sedis</taxon>
        <taxon>Mucoromycota</taxon>
        <taxon>Mortierellomycotina</taxon>
        <taxon>Mortierellomycetes</taxon>
        <taxon>Mortierellales</taxon>
        <taxon>Mortierellaceae</taxon>
        <taxon>Entomortierella</taxon>
    </lineage>
</organism>
<dbReference type="EMBL" id="JAAAID010000444">
    <property type="protein sequence ID" value="KAG0017443.1"/>
    <property type="molecule type" value="Genomic_DNA"/>
</dbReference>
<evidence type="ECO:0000313" key="10">
    <source>
        <dbReference type="EMBL" id="KAG0017443.1"/>
    </source>
</evidence>
<sequence>MKFSTVFATFSSILLASAVTGAKTKFGSCGSSDVMTFKSAQVPAVKAGEKACGSVTGSLSQPLTGGQVTITATYMGFTVHQETKDVCADSACPLDEGKHTILVCFNVPDNTPDNLTIDVKVSATNQNSAALFCAEGMVVTQGKN</sequence>
<evidence type="ECO:0000256" key="2">
    <source>
        <dbReference type="ARBA" id="ARBA00006370"/>
    </source>
</evidence>
<feature type="domain" description="MD-2-related lipid-recognition" evidence="9">
    <location>
        <begin position="26"/>
        <end position="138"/>
    </location>
</feature>
<evidence type="ECO:0000256" key="8">
    <source>
        <dbReference type="SAM" id="SignalP"/>
    </source>
</evidence>
<dbReference type="Pfam" id="PF02221">
    <property type="entry name" value="E1_DerP2_DerF2"/>
    <property type="match status" value="1"/>
</dbReference>
<feature type="chain" id="PRO_5040313554" description="Phosphatidylglycerol/phosphatidylinositol transfer protein" evidence="8">
    <location>
        <begin position="19"/>
        <end position="144"/>
    </location>
</feature>
<keyword evidence="5" id="KW-0813">Transport</keyword>
<dbReference type="InterPro" id="IPR039670">
    <property type="entry name" value="NPC2-like"/>
</dbReference>
<name>A0A9P6MXE4_9FUNG</name>
<dbReference type="PANTHER" id="PTHR11306:SF0">
    <property type="entry name" value="PHOSPHATIDYLGLYCEROL_PHOSPHATIDYLINOSITOL TRANSFER PROTEIN"/>
    <property type="match status" value="1"/>
</dbReference>
<dbReference type="InterPro" id="IPR014756">
    <property type="entry name" value="Ig_E-set"/>
</dbReference>
<keyword evidence="11" id="KW-1185">Reference proteome</keyword>
<evidence type="ECO:0000256" key="6">
    <source>
        <dbReference type="ARBA" id="ARBA00022729"/>
    </source>
</evidence>
<dbReference type="Proteomes" id="UP000703661">
    <property type="component" value="Unassembled WGS sequence"/>
</dbReference>
<evidence type="ECO:0000256" key="1">
    <source>
        <dbReference type="ARBA" id="ARBA00002053"/>
    </source>
</evidence>
<evidence type="ECO:0000256" key="5">
    <source>
        <dbReference type="ARBA" id="ARBA00022448"/>
    </source>
</evidence>
<evidence type="ECO:0000313" key="11">
    <source>
        <dbReference type="Proteomes" id="UP000703661"/>
    </source>
</evidence>
<dbReference type="GO" id="GO:0032934">
    <property type="term" value="F:sterol binding"/>
    <property type="evidence" value="ECO:0007669"/>
    <property type="project" value="InterPro"/>
</dbReference>
<evidence type="ECO:0000256" key="7">
    <source>
        <dbReference type="ARBA" id="ARBA00023055"/>
    </source>
</evidence>
<dbReference type="OrthoDB" id="6409159at2759"/>
<reference evidence="10" key="1">
    <citation type="journal article" date="2020" name="Fungal Divers.">
        <title>Resolving the Mortierellaceae phylogeny through synthesis of multi-gene phylogenetics and phylogenomics.</title>
        <authorList>
            <person name="Vandepol N."/>
            <person name="Liber J."/>
            <person name="Desiro A."/>
            <person name="Na H."/>
            <person name="Kennedy M."/>
            <person name="Barry K."/>
            <person name="Grigoriev I.V."/>
            <person name="Miller A.N."/>
            <person name="O'Donnell K."/>
            <person name="Stajich J.E."/>
            <person name="Bonito G."/>
        </authorList>
    </citation>
    <scope>NUCLEOTIDE SEQUENCE</scope>
    <source>
        <strain evidence="10">NRRL 2769</strain>
    </source>
</reference>
<gene>
    <name evidence="10" type="ORF">BGZ80_008285</name>
</gene>
<comment type="function">
    <text evidence="1">Catalyzes the intermembrane transfer of phosphatidylglycerol and phosphatidylinositol.</text>
</comment>
<evidence type="ECO:0000256" key="3">
    <source>
        <dbReference type="ARBA" id="ARBA00011245"/>
    </source>
</evidence>
<dbReference type="SMART" id="SM00737">
    <property type="entry name" value="ML"/>
    <property type="match status" value="1"/>
</dbReference>
<accession>A0A9P6MXE4</accession>
<dbReference type="Gene3D" id="2.60.40.770">
    <property type="match status" value="1"/>
</dbReference>
<protein>
    <recommendedName>
        <fullName evidence="4">Phosphatidylglycerol/phosphatidylinositol transfer protein</fullName>
    </recommendedName>
</protein>
<keyword evidence="7" id="KW-0445">Lipid transport</keyword>
<proteinExistence type="inferred from homology"/>
<comment type="similarity">
    <text evidence="2">Belongs to the NPC2 family.</text>
</comment>
<dbReference type="PANTHER" id="PTHR11306">
    <property type="entry name" value="NIEMANN PICK TYPE C2 PROTEIN NPC2-RELATED"/>
    <property type="match status" value="1"/>
</dbReference>
<dbReference type="InterPro" id="IPR003172">
    <property type="entry name" value="ML_dom"/>
</dbReference>
<evidence type="ECO:0000256" key="4">
    <source>
        <dbReference type="ARBA" id="ARBA00016056"/>
    </source>
</evidence>
<comment type="subunit">
    <text evidence="3">Monomer.</text>
</comment>
<dbReference type="GO" id="GO:0015918">
    <property type="term" value="P:sterol transport"/>
    <property type="evidence" value="ECO:0007669"/>
    <property type="project" value="InterPro"/>
</dbReference>
<feature type="signal peptide" evidence="8">
    <location>
        <begin position="1"/>
        <end position="18"/>
    </location>
</feature>